<evidence type="ECO:0000256" key="3">
    <source>
        <dbReference type="ARBA" id="ARBA00022692"/>
    </source>
</evidence>
<organism evidence="8 9">
    <name type="scientific">Peptoniphilus koenoeneniae</name>
    <dbReference type="NCBI Taxonomy" id="507751"/>
    <lineage>
        <taxon>Bacteria</taxon>
        <taxon>Bacillati</taxon>
        <taxon>Bacillota</taxon>
        <taxon>Tissierellia</taxon>
        <taxon>Tissierellales</taxon>
        <taxon>Peptoniphilaceae</taxon>
        <taxon>Peptoniphilus</taxon>
    </lineage>
</organism>
<dbReference type="PANTHER" id="PTHR33885">
    <property type="entry name" value="PHAGE SHOCK PROTEIN C"/>
    <property type="match status" value="1"/>
</dbReference>
<comment type="caution">
    <text evidence="8">The sequence shown here is derived from an EMBL/GenBank/DDBJ whole genome shotgun (WGS) entry which is preliminary data.</text>
</comment>
<feature type="domain" description="Phage shock protein PspC N-terminal" evidence="7">
    <location>
        <begin position="3"/>
        <end position="59"/>
    </location>
</feature>
<sequence>MDKLHRSSSDRIIAGVCGGLAEYLGISSSTVRLIAVILFMFGGLSLWVYVIAAILLPLE</sequence>
<dbReference type="InterPro" id="IPR052027">
    <property type="entry name" value="PspC"/>
</dbReference>
<dbReference type="Pfam" id="PF04024">
    <property type="entry name" value="PspC"/>
    <property type="match status" value="1"/>
</dbReference>
<evidence type="ECO:0000256" key="1">
    <source>
        <dbReference type="ARBA" id="ARBA00004162"/>
    </source>
</evidence>
<keyword evidence="3 6" id="KW-0812">Transmembrane</keyword>
<evidence type="ECO:0000256" key="2">
    <source>
        <dbReference type="ARBA" id="ARBA00022475"/>
    </source>
</evidence>
<proteinExistence type="predicted"/>
<dbReference type="InterPro" id="IPR007168">
    <property type="entry name" value="Phageshock_PspC_N"/>
</dbReference>
<evidence type="ECO:0000313" key="8">
    <source>
        <dbReference type="EMBL" id="MDQ0274819.1"/>
    </source>
</evidence>
<keyword evidence="9" id="KW-1185">Reference proteome</keyword>
<dbReference type="PANTHER" id="PTHR33885:SF3">
    <property type="entry name" value="PHAGE SHOCK PROTEIN C"/>
    <property type="match status" value="1"/>
</dbReference>
<evidence type="ECO:0000259" key="7">
    <source>
        <dbReference type="Pfam" id="PF04024"/>
    </source>
</evidence>
<name>A0ABU0AVF3_9FIRM</name>
<accession>A0ABU0AVF3</accession>
<keyword evidence="2" id="KW-1003">Cell membrane</keyword>
<keyword evidence="4 6" id="KW-1133">Transmembrane helix</keyword>
<reference evidence="8 9" key="1">
    <citation type="submission" date="2023-07" db="EMBL/GenBank/DDBJ databases">
        <title>Genomic Encyclopedia of Type Strains, Phase IV (KMG-IV): sequencing the most valuable type-strain genomes for metagenomic binning, comparative biology and taxonomic classification.</title>
        <authorList>
            <person name="Goeker M."/>
        </authorList>
    </citation>
    <scope>NUCLEOTIDE SEQUENCE [LARGE SCALE GENOMIC DNA]</scope>
    <source>
        <strain evidence="8 9">DSM 22616</strain>
    </source>
</reference>
<comment type="subcellular location">
    <subcellularLocation>
        <location evidence="1">Cell membrane</location>
        <topology evidence="1">Single-pass membrane protein</topology>
    </subcellularLocation>
</comment>
<protein>
    <submittedName>
        <fullName evidence="8">Phage shock protein PspC (Stress-responsive transcriptional regulator)</fullName>
    </submittedName>
</protein>
<keyword evidence="5 6" id="KW-0472">Membrane</keyword>
<evidence type="ECO:0000256" key="6">
    <source>
        <dbReference type="SAM" id="Phobius"/>
    </source>
</evidence>
<gene>
    <name evidence="8" type="ORF">J2S72_000840</name>
</gene>
<dbReference type="RefSeq" id="WP_023055741.1">
    <property type="nucleotide sequence ID" value="NZ_JAUSTN010000004.1"/>
</dbReference>
<dbReference type="Proteomes" id="UP001236559">
    <property type="component" value="Unassembled WGS sequence"/>
</dbReference>
<evidence type="ECO:0000256" key="4">
    <source>
        <dbReference type="ARBA" id="ARBA00022989"/>
    </source>
</evidence>
<evidence type="ECO:0000256" key="5">
    <source>
        <dbReference type="ARBA" id="ARBA00023136"/>
    </source>
</evidence>
<evidence type="ECO:0000313" key="9">
    <source>
        <dbReference type="Proteomes" id="UP001236559"/>
    </source>
</evidence>
<feature type="transmembrane region" description="Helical" evidence="6">
    <location>
        <begin position="33"/>
        <end position="56"/>
    </location>
</feature>
<dbReference type="EMBL" id="JAUSTN010000004">
    <property type="protein sequence ID" value="MDQ0274819.1"/>
    <property type="molecule type" value="Genomic_DNA"/>
</dbReference>